<organism evidence="2 3">
    <name type="scientific">Polyplax serrata</name>
    <name type="common">Common mouse louse</name>
    <dbReference type="NCBI Taxonomy" id="468196"/>
    <lineage>
        <taxon>Eukaryota</taxon>
        <taxon>Metazoa</taxon>
        <taxon>Ecdysozoa</taxon>
        <taxon>Arthropoda</taxon>
        <taxon>Hexapoda</taxon>
        <taxon>Insecta</taxon>
        <taxon>Pterygota</taxon>
        <taxon>Neoptera</taxon>
        <taxon>Paraneoptera</taxon>
        <taxon>Psocodea</taxon>
        <taxon>Troctomorpha</taxon>
        <taxon>Phthiraptera</taxon>
        <taxon>Anoplura</taxon>
        <taxon>Polyplacidae</taxon>
        <taxon>Polyplax</taxon>
    </lineage>
</organism>
<evidence type="ECO:0000256" key="1">
    <source>
        <dbReference type="SAM" id="MobiDB-lite"/>
    </source>
</evidence>
<dbReference type="Proteomes" id="UP001372834">
    <property type="component" value="Unassembled WGS sequence"/>
</dbReference>
<sequence>MPRKKVHNGSIKKQANKETRGNKASEPIVEEKEEEYLTVVDHENRKKYEKRPIENNWAKYDAPPSSPPSDHELDEETDVKTNDFGYLLKNASSDYSHFEFSSEKLWKKEERNVPSCSLFNLDLNLLSHGLACVPFYDRIEMDVKDLTLEEKSYFDAEAEKNWSVYNPMREHFLQKSQARNTSINKKKYFELNESNVDKCDDNIGKSKRNLLNSVHDTEEQEKISGSFFHLNTDKCGNLAGNVEKHFHEGGSVKKIEETSPAAVTQLQNAVFSEKENLEDWLDSVLDD</sequence>
<dbReference type="AlphaFoldDB" id="A0AAN8S3D0"/>
<feature type="compositionally biased region" description="Basic and acidic residues" evidence="1">
    <location>
        <begin position="40"/>
        <end position="53"/>
    </location>
</feature>
<dbReference type="EMBL" id="JAWJWE010000036">
    <property type="protein sequence ID" value="KAK6629930.1"/>
    <property type="molecule type" value="Genomic_DNA"/>
</dbReference>
<evidence type="ECO:0000313" key="3">
    <source>
        <dbReference type="Proteomes" id="UP001372834"/>
    </source>
</evidence>
<protein>
    <submittedName>
        <fullName evidence="2">Uncharacterized protein</fullName>
    </submittedName>
</protein>
<gene>
    <name evidence="2" type="ORF">RUM43_003751</name>
</gene>
<accession>A0AAN8S3D0</accession>
<dbReference type="PANTHER" id="PTHR16524:SF2">
    <property type="entry name" value="CELL DEATH REGULATOR AVEN"/>
    <property type="match status" value="1"/>
</dbReference>
<dbReference type="InterPro" id="IPR026187">
    <property type="entry name" value="Aven"/>
</dbReference>
<feature type="region of interest" description="Disordered" evidence="1">
    <location>
        <begin position="1"/>
        <end position="77"/>
    </location>
</feature>
<proteinExistence type="predicted"/>
<reference evidence="2 3" key="1">
    <citation type="submission" date="2023-10" db="EMBL/GenBank/DDBJ databases">
        <title>Genomes of two closely related lineages of the louse Polyplax serrata with different host specificities.</title>
        <authorList>
            <person name="Martinu J."/>
            <person name="Tarabai H."/>
            <person name="Stefka J."/>
            <person name="Hypsa V."/>
        </authorList>
    </citation>
    <scope>NUCLEOTIDE SEQUENCE [LARGE SCALE GENOMIC DNA]</scope>
    <source>
        <strain evidence="2">HR10_N</strain>
    </source>
</reference>
<dbReference type="GO" id="GO:0010972">
    <property type="term" value="P:negative regulation of G2/M transition of mitotic cell cycle"/>
    <property type="evidence" value="ECO:0007669"/>
    <property type="project" value="TreeGrafter"/>
</dbReference>
<dbReference type="PANTHER" id="PTHR16524">
    <property type="entry name" value="CELL DEATH REGULATOR AVEN"/>
    <property type="match status" value="1"/>
</dbReference>
<evidence type="ECO:0000313" key="2">
    <source>
        <dbReference type="EMBL" id="KAK6629930.1"/>
    </source>
</evidence>
<comment type="caution">
    <text evidence="2">The sequence shown here is derived from an EMBL/GenBank/DDBJ whole genome shotgun (WGS) entry which is preliminary data.</text>
</comment>
<name>A0AAN8S3D0_POLSC</name>